<dbReference type="Proteomes" id="UP000627369">
    <property type="component" value="Unassembled WGS sequence"/>
</dbReference>
<dbReference type="AlphaFoldDB" id="A0A919FXU8"/>
<dbReference type="InterPro" id="IPR016181">
    <property type="entry name" value="Acyl_CoA_acyltransferase"/>
</dbReference>
<sequence>MTLTEPVVVHRLDLDSPDMLGLPALLTAYHLQTEAEKGAPVDDADALPARYRTEIVEPRAAFSGDVVLVARCGARSAGCLVLTAPVAGRAEIKRVWTDPELRGHGIASRLIGAALAHAPEGGVRTIALSVWSWRVGAIGLYEKLGFAVVDSWDERADLVCMERAVWPTSTE</sequence>
<accession>A0A919FXU8</accession>
<evidence type="ECO:0000259" key="3">
    <source>
        <dbReference type="PROSITE" id="PS51186"/>
    </source>
</evidence>
<gene>
    <name evidence="4" type="ORF">GCM10017772_27800</name>
</gene>
<keyword evidence="2" id="KW-0012">Acyltransferase</keyword>
<evidence type="ECO:0000313" key="5">
    <source>
        <dbReference type="Proteomes" id="UP000627369"/>
    </source>
</evidence>
<name>A0A919FXU8_9MICO</name>
<dbReference type="GO" id="GO:0016747">
    <property type="term" value="F:acyltransferase activity, transferring groups other than amino-acyl groups"/>
    <property type="evidence" value="ECO:0007669"/>
    <property type="project" value="InterPro"/>
</dbReference>
<dbReference type="PANTHER" id="PTHR43877">
    <property type="entry name" value="AMINOALKYLPHOSPHONATE N-ACETYLTRANSFERASE-RELATED-RELATED"/>
    <property type="match status" value="1"/>
</dbReference>
<keyword evidence="1" id="KW-0808">Transferase</keyword>
<evidence type="ECO:0000313" key="4">
    <source>
        <dbReference type="EMBL" id="GHH74346.1"/>
    </source>
</evidence>
<keyword evidence="5" id="KW-1185">Reference proteome</keyword>
<reference evidence="4" key="1">
    <citation type="journal article" date="2014" name="Int. J. Syst. Evol. Microbiol.">
        <title>Complete genome sequence of Corynebacterium casei LMG S-19264T (=DSM 44701T), isolated from a smear-ripened cheese.</title>
        <authorList>
            <consortium name="US DOE Joint Genome Institute (JGI-PGF)"/>
            <person name="Walter F."/>
            <person name="Albersmeier A."/>
            <person name="Kalinowski J."/>
            <person name="Ruckert C."/>
        </authorList>
    </citation>
    <scope>NUCLEOTIDE SEQUENCE</scope>
    <source>
        <strain evidence="4">CGMCC 4.7398</strain>
    </source>
</reference>
<evidence type="ECO:0000256" key="2">
    <source>
        <dbReference type="ARBA" id="ARBA00023315"/>
    </source>
</evidence>
<evidence type="ECO:0000256" key="1">
    <source>
        <dbReference type="ARBA" id="ARBA00022679"/>
    </source>
</evidence>
<dbReference type="InterPro" id="IPR000182">
    <property type="entry name" value="GNAT_dom"/>
</dbReference>
<reference evidence="4" key="2">
    <citation type="submission" date="2020-09" db="EMBL/GenBank/DDBJ databases">
        <authorList>
            <person name="Sun Q."/>
            <person name="Zhou Y."/>
        </authorList>
    </citation>
    <scope>NUCLEOTIDE SEQUENCE</scope>
    <source>
        <strain evidence="4">CGMCC 4.7398</strain>
    </source>
</reference>
<dbReference type="Gene3D" id="3.40.630.30">
    <property type="match status" value="1"/>
</dbReference>
<comment type="caution">
    <text evidence="4">The sequence shown here is derived from an EMBL/GenBank/DDBJ whole genome shotgun (WGS) entry which is preliminary data.</text>
</comment>
<dbReference type="Pfam" id="PF00583">
    <property type="entry name" value="Acetyltransf_1"/>
    <property type="match status" value="1"/>
</dbReference>
<dbReference type="SUPFAM" id="SSF55729">
    <property type="entry name" value="Acyl-CoA N-acyltransferases (Nat)"/>
    <property type="match status" value="1"/>
</dbReference>
<dbReference type="RefSeq" id="WP_229872452.1">
    <property type="nucleotide sequence ID" value="NZ_BNAS01000004.1"/>
</dbReference>
<dbReference type="EMBL" id="BNAS01000004">
    <property type="protein sequence ID" value="GHH74346.1"/>
    <property type="molecule type" value="Genomic_DNA"/>
</dbReference>
<dbReference type="CDD" id="cd04301">
    <property type="entry name" value="NAT_SF"/>
    <property type="match status" value="1"/>
</dbReference>
<protein>
    <submittedName>
        <fullName evidence="4">Acetyltransferase GCN5</fullName>
    </submittedName>
</protein>
<dbReference type="PROSITE" id="PS51186">
    <property type="entry name" value="GNAT"/>
    <property type="match status" value="1"/>
</dbReference>
<dbReference type="InterPro" id="IPR050832">
    <property type="entry name" value="Bact_Acetyltransf"/>
</dbReference>
<feature type="domain" description="N-acetyltransferase" evidence="3">
    <location>
        <begin position="23"/>
        <end position="166"/>
    </location>
</feature>
<organism evidence="4 5">
    <name type="scientific">Promicromonospora soli</name>
    <dbReference type="NCBI Taxonomy" id="2035533"/>
    <lineage>
        <taxon>Bacteria</taxon>
        <taxon>Bacillati</taxon>
        <taxon>Actinomycetota</taxon>
        <taxon>Actinomycetes</taxon>
        <taxon>Micrococcales</taxon>
        <taxon>Promicromonosporaceae</taxon>
        <taxon>Promicromonospora</taxon>
    </lineage>
</organism>
<proteinExistence type="predicted"/>